<dbReference type="AlphaFoldDB" id="A0A1M6Z2Q5"/>
<reference evidence="2" key="1">
    <citation type="submission" date="2016-11" db="EMBL/GenBank/DDBJ databases">
        <authorList>
            <person name="Varghese N."/>
            <person name="Submissions S."/>
        </authorList>
    </citation>
    <scope>NUCLEOTIDE SEQUENCE [LARGE SCALE GENOMIC DNA]</scope>
    <source>
        <strain evidence="2">DSM 29327</strain>
    </source>
</reference>
<name>A0A1M6Z2Q5_9RHOB</name>
<protein>
    <submittedName>
        <fullName evidence="1">Uncharacterized protein</fullName>
    </submittedName>
</protein>
<accession>A0A1M6Z2Q5</accession>
<proteinExistence type="predicted"/>
<organism evidence="1 2">
    <name type="scientific">Roseovarius marisflavi</name>
    <dbReference type="NCBI Taxonomy" id="1054996"/>
    <lineage>
        <taxon>Bacteria</taxon>
        <taxon>Pseudomonadati</taxon>
        <taxon>Pseudomonadota</taxon>
        <taxon>Alphaproteobacteria</taxon>
        <taxon>Rhodobacterales</taxon>
        <taxon>Roseobacteraceae</taxon>
        <taxon>Roseovarius</taxon>
    </lineage>
</organism>
<dbReference type="Proteomes" id="UP000184191">
    <property type="component" value="Unassembled WGS sequence"/>
</dbReference>
<dbReference type="EMBL" id="FRBN01000008">
    <property type="protein sequence ID" value="SHL24662.1"/>
    <property type="molecule type" value="Genomic_DNA"/>
</dbReference>
<keyword evidence="2" id="KW-1185">Reference proteome</keyword>
<evidence type="ECO:0000313" key="2">
    <source>
        <dbReference type="Proteomes" id="UP000184191"/>
    </source>
</evidence>
<gene>
    <name evidence="1" type="ORF">SAMN05444414_108142</name>
</gene>
<dbReference type="STRING" id="1054996.SAMN05444414_108142"/>
<sequence length="61" mass="6999">MHLQTKHYMHFFFLTKTVCSRPLFAIADARCFLCNDRAAAQTCRSLKLRLMSGYTSAKALI</sequence>
<evidence type="ECO:0000313" key="1">
    <source>
        <dbReference type="EMBL" id="SHL24662.1"/>
    </source>
</evidence>